<name>A0A7M1T3J6_9FLAO</name>
<accession>A0A7M1T3J6</accession>
<gene>
    <name evidence="1" type="ORF">IMZ16_08120</name>
</gene>
<sequence>MEDIIISPESKKQSALLKSLFKEMNVDFRVKRKKDETKMTKEEFLAKIEKSRKQAEEGKSIRLTPELKQELFKSIL</sequence>
<dbReference type="Pfam" id="PF10884">
    <property type="entry name" value="DUF2683"/>
    <property type="match status" value="1"/>
</dbReference>
<dbReference type="InterPro" id="IPR020271">
    <property type="entry name" value="Uncharacterised_MJ1172"/>
</dbReference>
<evidence type="ECO:0000313" key="2">
    <source>
        <dbReference type="Proteomes" id="UP000593605"/>
    </source>
</evidence>
<dbReference type="KEGG" id="civ:IMZ16_08120"/>
<proteinExistence type="predicted"/>
<dbReference type="Proteomes" id="UP000593605">
    <property type="component" value="Chromosome"/>
</dbReference>
<organism evidence="1 2">
    <name type="scientific">Cruoricaptor ignavus</name>
    <dbReference type="NCBI Taxonomy" id="1118202"/>
    <lineage>
        <taxon>Bacteria</taxon>
        <taxon>Pseudomonadati</taxon>
        <taxon>Bacteroidota</taxon>
        <taxon>Flavobacteriia</taxon>
        <taxon>Flavobacteriales</taxon>
        <taxon>Weeksellaceae</taxon>
        <taxon>Cruoricaptor</taxon>
    </lineage>
</organism>
<protein>
    <submittedName>
        <fullName evidence="1">Uncharacterized protein</fullName>
    </submittedName>
</protein>
<evidence type="ECO:0000313" key="1">
    <source>
        <dbReference type="EMBL" id="QOR73483.1"/>
    </source>
</evidence>
<dbReference type="AlphaFoldDB" id="A0A7M1T3J6"/>
<reference evidence="1 2" key="1">
    <citation type="submission" date="2020-10" db="EMBL/GenBank/DDBJ databases">
        <title>Complete genome of Cruoricapor ignavus strain M1214 isolated from the blood culture of a febrile patient.</title>
        <authorList>
            <person name="Guglielmino C.J.D."/>
        </authorList>
    </citation>
    <scope>NUCLEOTIDE SEQUENCE [LARGE SCALE GENOMIC DNA]</scope>
    <source>
        <strain evidence="1 2">M1214</strain>
    </source>
</reference>
<dbReference type="RefSeq" id="WP_193439629.1">
    <property type="nucleotide sequence ID" value="NZ_CP063145.1"/>
</dbReference>
<dbReference type="EMBL" id="CP063145">
    <property type="protein sequence ID" value="QOR73483.1"/>
    <property type="molecule type" value="Genomic_DNA"/>
</dbReference>